<reference evidence="1" key="2">
    <citation type="submission" date="2015-06" db="UniProtKB">
        <authorList>
            <consortium name="EnsemblPlants"/>
        </authorList>
    </citation>
    <scope>IDENTIFICATION</scope>
</reference>
<name>A0A0E0PQ56_ORYRU</name>
<protein>
    <submittedName>
        <fullName evidence="1">Uncharacterized protein</fullName>
    </submittedName>
</protein>
<evidence type="ECO:0000313" key="2">
    <source>
        <dbReference type="Proteomes" id="UP000008022"/>
    </source>
</evidence>
<dbReference type="AlphaFoldDB" id="A0A0E0PQ56"/>
<keyword evidence="2" id="KW-1185">Reference proteome</keyword>
<dbReference type="EnsemblPlants" id="ORUFI05G24710.1">
    <property type="protein sequence ID" value="ORUFI05G24710.1"/>
    <property type="gene ID" value="ORUFI05G24710"/>
</dbReference>
<reference evidence="2" key="1">
    <citation type="submission" date="2013-06" db="EMBL/GenBank/DDBJ databases">
        <authorList>
            <person name="Zhao Q."/>
        </authorList>
    </citation>
    <scope>NUCLEOTIDE SEQUENCE</scope>
    <source>
        <strain evidence="2">cv. W1943</strain>
    </source>
</reference>
<evidence type="ECO:0000313" key="1">
    <source>
        <dbReference type="EnsemblPlants" id="ORUFI05G24710.1"/>
    </source>
</evidence>
<dbReference type="Proteomes" id="UP000008022">
    <property type="component" value="Unassembled WGS sequence"/>
</dbReference>
<proteinExistence type="predicted"/>
<dbReference type="HOGENOM" id="CLU_2088516_0_0_1"/>
<organism evidence="1 2">
    <name type="scientific">Oryza rufipogon</name>
    <name type="common">Brownbeard rice</name>
    <name type="synonym">Asian wild rice</name>
    <dbReference type="NCBI Taxonomy" id="4529"/>
    <lineage>
        <taxon>Eukaryota</taxon>
        <taxon>Viridiplantae</taxon>
        <taxon>Streptophyta</taxon>
        <taxon>Embryophyta</taxon>
        <taxon>Tracheophyta</taxon>
        <taxon>Spermatophyta</taxon>
        <taxon>Magnoliopsida</taxon>
        <taxon>Liliopsida</taxon>
        <taxon>Poales</taxon>
        <taxon>Poaceae</taxon>
        <taxon>BOP clade</taxon>
        <taxon>Oryzoideae</taxon>
        <taxon>Oryzeae</taxon>
        <taxon>Oryzinae</taxon>
        <taxon>Oryza</taxon>
    </lineage>
</organism>
<dbReference type="Gramene" id="ORUFI05G24710.1">
    <property type="protein sequence ID" value="ORUFI05G24710.1"/>
    <property type="gene ID" value="ORUFI05G24710"/>
</dbReference>
<accession>A0A0E0PQ56</accession>
<sequence>MREARGVSEGEGEPKSAGMVALSLLVVDTTFGTATSITFMVRRPTGEELKREKEREIGKRGVGILLRLTRGSHCISFLFVDCSSWAFLAKTNRSSWKTRSVYLGTLQLQINRAVSMKV</sequence>